<proteinExistence type="predicted"/>
<accession>A0A9N7V8Y1</accession>
<name>A0A9N7V8Y1_PLEPL</name>
<evidence type="ECO:0000256" key="1">
    <source>
        <dbReference type="SAM" id="MobiDB-lite"/>
    </source>
</evidence>
<feature type="region of interest" description="Disordered" evidence="1">
    <location>
        <begin position="1"/>
        <end position="25"/>
    </location>
</feature>
<gene>
    <name evidence="2" type="ORF">PLEPLA_LOCUS31950</name>
</gene>
<feature type="region of interest" description="Disordered" evidence="1">
    <location>
        <begin position="126"/>
        <end position="187"/>
    </location>
</feature>
<dbReference type="Proteomes" id="UP001153269">
    <property type="component" value="Unassembled WGS sequence"/>
</dbReference>
<evidence type="ECO:0000313" key="2">
    <source>
        <dbReference type="EMBL" id="CAB1444234.1"/>
    </source>
</evidence>
<dbReference type="AlphaFoldDB" id="A0A9N7V8Y1"/>
<feature type="non-terminal residue" evidence="2">
    <location>
        <position position="1"/>
    </location>
</feature>
<organism evidence="2 3">
    <name type="scientific">Pleuronectes platessa</name>
    <name type="common">European plaice</name>
    <dbReference type="NCBI Taxonomy" id="8262"/>
    <lineage>
        <taxon>Eukaryota</taxon>
        <taxon>Metazoa</taxon>
        <taxon>Chordata</taxon>
        <taxon>Craniata</taxon>
        <taxon>Vertebrata</taxon>
        <taxon>Euteleostomi</taxon>
        <taxon>Actinopterygii</taxon>
        <taxon>Neopterygii</taxon>
        <taxon>Teleostei</taxon>
        <taxon>Neoteleostei</taxon>
        <taxon>Acanthomorphata</taxon>
        <taxon>Carangaria</taxon>
        <taxon>Pleuronectiformes</taxon>
        <taxon>Pleuronectoidei</taxon>
        <taxon>Pleuronectidae</taxon>
        <taxon>Pleuronectes</taxon>
    </lineage>
</organism>
<sequence>GKEEIAHRSRGSAPRPAHSLRDTRPELLHVKELVTDSPAAQWKQSDTSCEGRSCSVRLGFSSYQSANGERDGRCALCESWFPICLTLQGRRVQQILSRLAHEPGSSVCFEPPRRQSHNEATRGCRLSNNAVPHTEPDRKPSEECVAASTMHPHKRKEKSDVMPLHQSNSRGNNHKFPGLAGSYSQKS</sequence>
<reference evidence="2" key="1">
    <citation type="submission" date="2020-03" db="EMBL/GenBank/DDBJ databases">
        <authorList>
            <person name="Weist P."/>
        </authorList>
    </citation>
    <scope>NUCLEOTIDE SEQUENCE</scope>
</reference>
<evidence type="ECO:0000313" key="3">
    <source>
        <dbReference type="Proteomes" id="UP001153269"/>
    </source>
</evidence>
<comment type="caution">
    <text evidence="2">The sequence shown here is derived from an EMBL/GenBank/DDBJ whole genome shotgun (WGS) entry which is preliminary data.</text>
</comment>
<dbReference type="EMBL" id="CADEAL010003334">
    <property type="protein sequence ID" value="CAB1444234.1"/>
    <property type="molecule type" value="Genomic_DNA"/>
</dbReference>
<protein>
    <submittedName>
        <fullName evidence="2">Uncharacterized protein</fullName>
    </submittedName>
</protein>
<keyword evidence="3" id="KW-1185">Reference proteome</keyword>